<name>A0A9P6CPZ9_9AGAR</name>
<evidence type="ECO:0000313" key="3">
    <source>
        <dbReference type="EMBL" id="KAF9475266.1"/>
    </source>
</evidence>
<feature type="transmembrane region" description="Helical" evidence="2">
    <location>
        <begin position="218"/>
        <end position="246"/>
    </location>
</feature>
<keyword evidence="2" id="KW-1133">Transmembrane helix</keyword>
<feature type="transmembrane region" description="Helical" evidence="2">
    <location>
        <begin position="43"/>
        <end position="68"/>
    </location>
</feature>
<dbReference type="AlphaFoldDB" id="A0A9P6CPZ9"/>
<keyword evidence="2" id="KW-0812">Transmembrane</keyword>
<evidence type="ECO:0000256" key="2">
    <source>
        <dbReference type="SAM" id="Phobius"/>
    </source>
</evidence>
<evidence type="ECO:0000313" key="4">
    <source>
        <dbReference type="Proteomes" id="UP000807469"/>
    </source>
</evidence>
<comment type="caution">
    <text evidence="3">The sequence shown here is derived from an EMBL/GenBank/DDBJ whole genome shotgun (WGS) entry which is preliminary data.</text>
</comment>
<keyword evidence="4" id="KW-1185">Reference proteome</keyword>
<evidence type="ECO:0000256" key="1">
    <source>
        <dbReference type="SAM" id="MobiDB-lite"/>
    </source>
</evidence>
<keyword evidence="2" id="KW-0472">Membrane</keyword>
<organism evidence="3 4">
    <name type="scientific">Pholiota conissans</name>
    <dbReference type="NCBI Taxonomy" id="109636"/>
    <lineage>
        <taxon>Eukaryota</taxon>
        <taxon>Fungi</taxon>
        <taxon>Dikarya</taxon>
        <taxon>Basidiomycota</taxon>
        <taxon>Agaricomycotina</taxon>
        <taxon>Agaricomycetes</taxon>
        <taxon>Agaricomycetidae</taxon>
        <taxon>Agaricales</taxon>
        <taxon>Agaricineae</taxon>
        <taxon>Strophariaceae</taxon>
        <taxon>Pholiota</taxon>
    </lineage>
</organism>
<dbReference type="Proteomes" id="UP000807469">
    <property type="component" value="Unassembled WGS sequence"/>
</dbReference>
<feature type="transmembrane region" description="Helical" evidence="2">
    <location>
        <begin position="103"/>
        <end position="126"/>
    </location>
</feature>
<reference evidence="3" key="1">
    <citation type="submission" date="2020-11" db="EMBL/GenBank/DDBJ databases">
        <authorList>
            <consortium name="DOE Joint Genome Institute"/>
            <person name="Ahrendt S."/>
            <person name="Riley R."/>
            <person name="Andreopoulos W."/>
            <person name="Labutti K."/>
            <person name="Pangilinan J."/>
            <person name="Ruiz-Duenas F.J."/>
            <person name="Barrasa J.M."/>
            <person name="Sanchez-Garcia M."/>
            <person name="Camarero S."/>
            <person name="Miyauchi S."/>
            <person name="Serrano A."/>
            <person name="Linde D."/>
            <person name="Babiker R."/>
            <person name="Drula E."/>
            <person name="Ayuso-Fernandez I."/>
            <person name="Pacheco R."/>
            <person name="Padilla G."/>
            <person name="Ferreira P."/>
            <person name="Barriuso J."/>
            <person name="Kellner H."/>
            <person name="Castanera R."/>
            <person name="Alfaro M."/>
            <person name="Ramirez L."/>
            <person name="Pisabarro A.G."/>
            <person name="Kuo A."/>
            <person name="Tritt A."/>
            <person name="Lipzen A."/>
            <person name="He G."/>
            <person name="Yan M."/>
            <person name="Ng V."/>
            <person name="Cullen D."/>
            <person name="Martin F."/>
            <person name="Rosso M.-N."/>
            <person name="Henrissat B."/>
            <person name="Hibbett D."/>
            <person name="Martinez A.T."/>
            <person name="Grigoriev I.V."/>
        </authorList>
    </citation>
    <scope>NUCLEOTIDE SEQUENCE</scope>
    <source>
        <strain evidence="3">CIRM-BRFM 674</strain>
    </source>
</reference>
<gene>
    <name evidence="3" type="ORF">BDN70DRAFT_996531</name>
</gene>
<feature type="compositionally biased region" description="Basic and acidic residues" evidence="1">
    <location>
        <begin position="341"/>
        <end position="361"/>
    </location>
</feature>
<protein>
    <submittedName>
        <fullName evidence="3">Uncharacterized protein</fullName>
    </submittedName>
</protein>
<dbReference type="PANTHER" id="PTHR40465">
    <property type="entry name" value="CHROMOSOME 1, WHOLE GENOME SHOTGUN SEQUENCE"/>
    <property type="match status" value="1"/>
</dbReference>
<feature type="transmembrane region" description="Helical" evidence="2">
    <location>
        <begin position="182"/>
        <end position="206"/>
    </location>
</feature>
<accession>A0A9P6CPZ9</accession>
<dbReference type="EMBL" id="MU155339">
    <property type="protein sequence ID" value="KAF9475266.1"/>
    <property type="molecule type" value="Genomic_DNA"/>
</dbReference>
<feature type="transmembrane region" description="Helical" evidence="2">
    <location>
        <begin position="138"/>
        <end position="162"/>
    </location>
</feature>
<sequence length="361" mass="40011">MGGYNGILGPLLLSIFINTYASGLVGVQYALFQALKYKKSVTIRLMVLSIYGIDVFQIVVAFYMIWIYCVTNYVDPTALDRGALPSNFFSPVQFYPIHLVMTVALWVFTSIPLCSAVSSLIVHVFMTYRISLFTERRALVAALAVFSLAVGILGLGAGSYGIVRNISMMDVVAGPSSYRTLLTTWFAARLALDFVLLGALLYIYFVQDTTFLNHIQIPIIRFGLITLQCGFLTTIFSICTLITFIASPKATIYLVFLLPSGRLYSCVLLTTLNSIHPKVDPRANNTDILSKDMWAVQRSTRNSYTQGISLPEIRTEPEDATGSQTGDARSVSSHISITGTRNRDDKKTELIQSSHDDRNLE</sequence>
<feature type="compositionally biased region" description="Polar residues" evidence="1">
    <location>
        <begin position="321"/>
        <end position="340"/>
    </location>
</feature>
<feature type="region of interest" description="Disordered" evidence="1">
    <location>
        <begin position="307"/>
        <end position="361"/>
    </location>
</feature>
<proteinExistence type="predicted"/>
<dbReference type="PANTHER" id="PTHR40465:SF1">
    <property type="entry name" value="DUF6534 DOMAIN-CONTAINING PROTEIN"/>
    <property type="match status" value="1"/>
</dbReference>
<feature type="transmembrane region" description="Helical" evidence="2">
    <location>
        <begin position="252"/>
        <end position="272"/>
    </location>
</feature>
<feature type="transmembrane region" description="Helical" evidence="2">
    <location>
        <begin position="6"/>
        <end position="31"/>
    </location>
</feature>
<dbReference type="OrthoDB" id="2562493at2759"/>